<evidence type="ECO:0000256" key="3">
    <source>
        <dbReference type="ARBA" id="ARBA00022741"/>
    </source>
</evidence>
<dbReference type="GO" id="GO:0005524">
    <property type="term" value="F:ATP binding"/>
    <property type="evidence" value="ECO:0007669"/>
    <property type="project" value="UniProtKB-KW"/>
</dbReference>
<dbReference type="Gene3D" id="3.40.50.150">
    <property type="entry name" value="Vaccinia Virus protein VP39"/>
    <property type="match status" value="1"/>
</dbReference>
<dbReference type="EMBL" id="CAADRP010001807">
    <property type="protein sequence ID" value="VFU52849.1"/>
    <property type="molecule type" value="Genomic_DNA"/>
</dbReference>
<dbReference type="SMART" id="SM00487">
    <property type="entry name" value="DEXDc"/>
    <property type="match status" value="1"/>
</dbReference>
<evidence type="ECO:0000256" key="4">
    <source>
        <dbReference type="ARBA" id="ARBA00022771"/>
    </source>
</evidence>
<dbReference type="Gene3D" id="1.20.120.1080">
    <property type="match status" value="1"/>
</dbReference>
<dbReference type="Gene3D" id="4.10.1000.10">
    <property type="entry name" value="Zinc finger, CCCH-type"/>
    <property type="match status" value="1"/>
</dbReference>
<evidence type="ECO:0000256" key="10">
    <source>
        <dbReference type="PROSITE-ProRule" id="PRU00723"/>
    </source>
</evidence>
<comment type="catalytic activity">
    <reaction evidence="9">
        <text>ATP + H2O = ADP + phosphate + H(+)</text>
        <dbReference type="Rhea" id="RHEA:13065"/>
        <dbReference type="ChEBI" id="CHEBI:15377"/>
        <dbReference type="ChEBI" id="CHEBI:15378"/>
        <dbReference type="ChEBI" id="CHEBI:30616"/>
        <dbReference type="ChEBI" id="CHEBI:43474"/>
        <dbReference type="ChEBI" id="CHEBI:456216"/>
        <dbReference type="EC" id="3.6.4.13"/>
    </reaction>
</comment>
<evidence type="ECO:0000256" key="1">
    <source>
        <dbReference type="ARBA" id="ARBA00012552"/>
    </source>
</evidence>
<feature type="domain" description="Helicase ATP-binding" evidence="13">
    <location>
        <begin position="37"/>
        <end position="198"/>
    </location>
</feature>
<dbReference type="SUPFAM" id="SSF53335">
    <property type="entry name" value="S-adenosyl-L-methionine-dependent methyltransferases"/>
    <property type="match status" value="1"/>
</dbReference>
<dbReference type="CDD" id="cd17917">
    <property type="entry name" value="DEXHc_RHA-like"/>
    <property type="match status" value="1"/>
</dbReference>
<evidence type="ECO:0000259" key="12">
    <source>
        <dbReference type="PROSITE" id="PS50103"/>
    </source>
</evidence>
<evidence type="ECO:0000256" key="6">
    <source>
        <dbReference type="ARBA" id="ARBA00022806"/>
    </source>
</evidence>
<dbReference type="SMART" id="SM00356">
    <property type="entry name" value="ZnF_C3H1"/>
    <property type="match status" value="2"/>
</dbReference>
<protein>
    <recommendedName>
        <fullName evidence="1">RNA helicase</fullName>
        <ecNumber evidence="1">3.6.4.13</ecNumber>
    </recommendedName>
</protein>
<feature type="zinc finger region" description="C3H1-type" evidence="10">
    <location>
        <begin position="726"/>
        <end position="753"/>
    </location>
</feature>
<dbReference type="PROSITE" id="PS50103">
    <property type="entry name" value="ZF_C3H1"/>
    <property type="match status" value="2"/>
</dbReference>
<keyword evidence="5" id="KW-0378">Hydrolase</keyword>
<evidence type="ECO:0000313" key="15">
    <source>
        <dbReference type="EMBL" id="VFU52849.1"/>
    </source>
</evidence>
<feature type="zinc finger region" description="C3H1-type" evidence="10">
    <location>
        <begin position="754"/>
        <end position="781"/>
    </location>
</feature>
<feature type="domain" description="C3H1-type" evidence="12">
    <location>
        <begin position="726"/>
        <end position="753"/>
    </location>
</feature>
<organism evidence="15">
    <name type="scientific">Salix viminalis</name>
    <name type="common">Common osier</name>
    <name type="synonym">Basket willow</name>
    <dbReference type="NCBI Taxonomy" id="40686"/>
    <lineage>
        <taxon>Eukaryota</taxon>
        <taxon>Viridiplantae</taxon>
        <taxon>Streptophyta</taxon>
        <taxon>Embryophyta</taxon>
        <taxon>Tracheophyta</taxon>
        <taxon>Spermatophyta</taxon>
        <taxon>Magnoliopsida</taxon>
        <taxon>eudicotyledons</taxon>
        <taxon>Gunneridae</taxon>
        <taxon>Pentapetalae</taxon>
        <taxon>rosids</taxon>
        <taxon>fabids</taxon>
        <taxon>Malpighiales</taxon>
        <taxon>Salicaceae</taxon>
        <taxon>Saliceae</taxon>
        <taxon>Salix</taxon>
    </lineage>
</organism>
<evidence type="ECO:0000256" key="5">
    <source>
        <dbReference type="ARBA" id="ARBA00022801"/>
    </source>
</evidence>
<gene>
    <name evidence="15" type="ORF">SVIM_LOCUS364932</name>
</gene>
<keyword evidence="3" id="KW-0547">Nucleotide-binding</keyword>
<dbReference type="CDD" id="cd18791">
    <property type="entry name" value="SF2_C_RHA"/>
    <property type="match status" value="1"/>
</dbReference>
<sequence>MGESPSSSSSRSSSRSAPFPQSNFASLPVMALKDKIVEKILENRVTLIVGDTGCGKSSQVPQFLLEANMKPILCTQPRRFAVVAVAKMVSEARNCELGAQVGYHIGHSKLMSSRSEIVFKTAGVLLDEMRDKGLSALNYKAIILDEVHERSVESDLVLVCVKQFLLKNNDLRVVLMSATADIARYRDYFKDLGRGERVEVLAIPISNQKALFQRRVNELLGVSSDLLAQTYCSGPNPSMAATDIKPEVHRLILDLILHIHKNEPDIEKGILVFLPTYYDLEQQWHRLKPLSSSFKVHILHGSIDTKQALKAMKILKSHRKVILATNIAESSVTIPKVAYVIDSCRSLQVFWDATRKKDSTELVWVSKSQANQRQGRTGRTCDGQIYRLVTRSFFNKLEDYECPAILRLSLRQQVLLMCCAESRAINDPKVLLQKALDPPDPEFIEDALNLLVRVKALDGPSSRGRYEPTFYGRLLASFPLSFDASVLVLKFADSGLLQQGILLGILSDTQPQPIFHPFGEEHLYTEYVYQYYGGDCNYTFQIGRKEMILIGNLGAYQFWQHIFKDKHRLERLKHLLKIDDIKATTVLLPKIEEEWCTFHNLVQSSLHNVSEMYEDILNSLHRFRPKFLGTCNDLLTYYDSYEFKHTCLLKCQPKGDNDIVIADDEHEEPSHEMRKCFAVPFVSPSHFQTIKVAENLSNIIKEIRVQHTDNMSDDKHEYIVNGSHGNEEASPCIYFMRGSCSRGSQCLFSHSAQAKRVPCKFFFTLQGCRYGETCSFSHALGPSLSSFSSTPCMPEDGAVNAASLLRFLPTTSDGCVLLLDDTDLHFSSNLARHYDPCKIISTTCMSDTVMFDTTLTGIRILWGLRHPYQTIISTPGGSPIPWSEVKCILWLPDFDSYSENLDRQKTFVQDFFEYLAIRILADALSEVQVILTMNNIKFSQLQVEKLGRDSFFFLGESFPFDEASFGHMSTTATTRKPMMASKPVSYVFILRPPADVQFDNYAAILQKHLHTVDVKPCVEGFQDIDDDVISYWYDWNIVMNYKGRMRAPSLLAQCLPGLAPQDRGSHSMPAVSERDVNLPTPAVEILPSKMAHPYKYAGENVEFQGLNVFKGRVNVADIIGFTGSEMISSKTDGYLKSWDSSIDLVNVLKHEIRDGQLSFRGKRVLELGCSYGIPGIFACLKGASTVHFQDQNAETIRCTTIPNVLANLEQARDRQSRQPESPLTPSRQMVAPSVHFYAGEWGELPTVLSIVRNDTFEVTTGMNLSFSEEDFMDGCSSQDGSIIGQETSSRRSRKLSGSRAWERASETGHGEGGYDVILMTDTPHSVSSLKKLYALIKKCLRPPYGVLYLATKRNYVGFSNGARQLRSLVDEEGIFGAHLVKEMTDRDVWKFFLK</sequence>
<evidence type="ECO:0000256" key="7">
    <source>
        <dbReference type="ARBA" id="ARBA00022833"/>
    </source>
</evidence>
<dbReference type="InterPro" id="IPR029063">
    <property type="entry name" value="SAM-dependent_MTases_sf"/>
</dbReference>
<dbReference type="Gene3D" id="3.40.50.300">
    <property type="entry name" value="P-loop containing nucleotide triphosphate hydrolases"/>
    <property type="match status" value="2"/>
</dbReference>
<proteinExistence type="predicted"/>
<dbReference type="InterPro" id="IPR011545">
    <property type="entry name" value="DEAD/DEAH_box_helicase_dom"/>
</dbReference>
<reference evidence="15" key="1">
    <citation type="submission" date="2019-03" db="EMBL/GenBank/DDBJ databases">
        <authorList>
            <person name="Mank J."/>
            <person name="Almeida P."/>
        </authorList>
    </citation>
    <scope>NUCLEOTIDE SEQUENCE</scope>
    <source>
        <strain evidence="15">78183</strain>
    </source>
</reference>
<feature type="region of interest" description="Disordered" evidence="11">
    <location>
        <begin position="1"/>
        <end position="20"/>
    </location>
</feature>
<accession>A0A6N2MK53</accession>
<evidence type="ECO:0000256" key="9">
    <source>
        <dbReference type="ARBA" id="ARBA00047984"/>
    </source>
</evidence>
<dbReference type="SUPFAM" id="SSF90229">
    <property type="entry name" value="CCCH zinc finger"/>
    <property type="match status" value="1"/>
</dbReference>
<keyword evidence="8" id="KW-0067">ATP-binding</keyword>
<dbReference type="InterPro" id="IPR001650">
    <property type="entry name" value="Helicase_C-like"/>
</dbReference>
<feature type="compositionally biased region" description="Low complexity" evidence="11">
    <location>
        <begin position="1"/>
        <end position="16"/>
    </location>
</feature>
<name>A0A6N2MK53_SALVM</name>
<dbReference type="PANTHER" id="PTHR18934">
    <property type="entry name" value="ATP-DEPENDENT RNA HELICASE"/>
    <property type="match status" value="1"/>
</dbReference>
<dbReference type="PROSITE" id="PS51192">
    <property type="entry name" value="HELICASE_ATP_BIND_1"/>
    <property type="match status" value="1"/>
</dbReference>
<keyword evidence="2 10" id="KW-0479">Metal-binding</keyword>
<evidence type="ECO:0000256" key="11">
    <source>
        <dbReference type="SAM" id="MobiDB-lite"/>
    </source>
</evidence>
<feature type="domain" description="Helicase C-terminal" evidence="14">
    <location>
        <begin position="251"/>
        <end position="437"/>
    </location>
</feature>
<evidence type="ECO:0000256" key="8">
    <source>
        <dbReference type="ARBA" id="ARBA00022840"/>
    </source>
</evidence>
<evidence type="ECO:0000259" key="13">
    <source>
        <dbReference type="PROSITE" id="PS51192"/>
    </source>
</evidence>
<dbReference type="GO" id="GO:0016787">
    <property type="term" value="F:hydrolase activity"/>
    <property type="evidence" value="ECO:0007669"/>
    <property type="project" value="UniProtKB-KW"/>
</dbReference>
<dbReference type="InterPro" id="IPR000571">
    <property type="entry name" value="Znf_CCCH"/>
</dbReference>
<evidence type="ECO:0000259" key="14">
    <source>
        <dbReference type="PROSITE" id="PS51194"/>
    </source>
</evidence>
<feature type="domain" description="C3H1-type" evidence="12">
    <location>
        <begin position="754"/>
        <end position="781"/>
    </location>
</feature>
<dbReference type="PANTHER" id="PTHR18934:SF221">
    <property type="entry name" value="ATP-DEPENDENT RNA HELICASE DHX34-RELATED"/>
    <property type="match status" value="1"/>
</dbReference>
<keyword evidence="4 10" id="KW-0863">Zinc-finger</keyword>
<dbReference type="EC" id="3.6.4.13" evidence="1"/>
<dbReference type="Pfam" id="PF00271">
    <property type="entry name" value="Helicase_C"/>
    <property type="match status" value="1"/>
</dbReference>
<dbReference type="GO" id="GO:0003723">
    <property type="term" value="F:RNA binding"/>
    <property type="evidence" value="ECO:0007669"/>
    <property type="project" value="TreeGrafter"/>
</dbReference>
<dbReference type="InterPro" id="IPR027417">
    <property type="entry name" value="P-loop_NTPase"/>
</dbReference>
<dbReference type="InterPro" id="IPR036855">
    <property type="entry name" value="Znf_CCCH_sf"/>
</dbReference>
<keyword evidence="7 10" id="KW-0862">Zinc</keyword>
<feature type="region of interest" description="Disordered" evidence="11">
    <location>
        <begin position="1277"/>
        <end position="1306"/>
    </location>
</feature>
<feature type="compositionally biased region" description="Polar residues" evidence="11">
    <location>
        <begin position="1277"/>
        <end position="1287"/>
    </location>
</feature>
<keyword evidence="6" id="KW-0347">Helicase</keyword>
<dbReference type="Pfam" id="PF00270">
    <property type="entry name" value="DEAD"/>
    <property type="match status" value="1"/>
</dbReference>
<dbReference type="SUPFAM" id="SSF52540">
    <property type="entry name" value="P-loop containing nucleoside triphosphate hydrolases"/>
    <property type="match status" value="1"/>
</dbReference>
<evidence type="ECO:0000256" key="2">
    <source>
        <dbReference type="ARBA" id="ARBA00022723"/>
    </source>
</evidence>
<dbReference type="GO" id="GO:0008270">
    <property type="term" value="F:zinc ion binding"/>
    <property type="evidence" value="ECO:0007669"/>
    <property type="project" value="UniProtKB-KW"/>
</dbReference>
<dbReference type="SMART" id="SM00490">
    <property type="entry name" value="HELICc"/>
    <property type="match status" value="1"/>
</dbReference>
<dbReference type="PROSITE" id="PS51194">
    <property type="entry name" value="HELICASE_CTER"/>
    <property type="match status" value="1"/>
</dbReference>
<dbReference type="Pfam" id="PF00642">
    <property type="entry name" value="zf-CCCH"/>
    <property type="match status" value="2"/>
</dbReference>
<dbReference type="InterPro" id="IPR014001">
    <property type="entry name" value="Helicase_ATP-bd"/>
</dbReference>
<dbReference type="GO" id="GO:0003724">
    <property type="term" value="F:RNA helicase activity"/>
    <property type="evidence" value="ECO:0007669"/>
    <property type="project" value="UniProtKB-EC"/>
</dbReference>